<evidence type="ECO:0000256" key="1">
    <source>
        <dbReference type="SAM" id="SignalP"/>
    </source>
</evidence>
<protein>
    <recommendedName>
        <fullName evidence="4">Signal peptide-domain containing protein</fullName>
    </recommendedName>
</protein>
<dbReference type="Proteomes" id="UP000006860">
    <property type="component" value="Chromosome"/>
</dbReference>
<reference evidence="3" key="1">
    <citation type="submission" date="2011-02" db="EMBL/GenBank/DDBJ databases">
        <title>The complete genome of Planctomyces brasiliensis DSM 5305.</title>
        <authorList>
            <person name="Lucas S."/>
            <person name="Copeland A."/>
            <person name="Lapidus A."/>
            <person name="Bruce D."/>
            <person name="Goodwin L."/>
            <person name="Pitluck S."/>
            <person name="Kyrpides N."/>
            <person name="Mavromatis K."/>
            <person name="Pagani I."/>
            <person name="Ivanova N."/>
            <person name="Ovchinnikova G."/>
            <person name="Lu M."/>
            <person name="Detter J.C."/>
            <person name="Han C."/>
            <person name="Land M."/>
            <person name="Hauser L."/>
            <person name="Markowitz V."/>
            <person name="Cheng J.-F."/>
            <person name="Hugenholtz P."/>
            <person name="Woyke T."/>
            <person name="Wu D."/>
            <person name="Tindall B."/>
            <person name="Pomrenke H.G."/>
            <person name="Brambilla E."/>
            <person name="Klenk H.-P."/>
            <person name="Eisen J.A."/>
        </authorList>
    </citation>
    <scope>NUCLEOTIDE SEQUENCE [LARGE SCALE GENOMIC DNA]</scope>
    <source>
        <strain evidence="3">ATCC 49424 / DSM 5305 / JCM 21570 / NBRC 103401 / IFAM 1448</strain>
    </source>
</reference>
<evidence type="ECO:0008006" key="4">
    <source>
        <dbReference type="Google" id="ProtNLM"/>
    </source>
</evidence>
<feature type="signal peptide" evidence="1">
    <location>
        <begin position="1"/>
        <end position="25"/>
    </location>
</feature>
<evidence type="ECO:0000313" key="2">
    <source>
        <dbReference type="EMBL" id="ADY57642.1"/>
    </source>
</evidence>
<keyword evidence="1" id="KW-0732">Signal</keyword>
<name>F0SKM4_RUBBR</name>
<proteinExistence type="predicted"/>
<dbReference type="HOGENOM" id="CLU_754160_0_0_0"/>
<evidence type="ECO:0000313" key="3">
    <source>
        <dbReference type="Proteomes" id="UP000006860"/>
    </source>
</evidence>
<sequence length="367" mass="41114">MLYRLRLGLSFAFLCCLCLHGTTQAEEISIEDALKLLKSQQKVGDTSVVTNYVVRHTEPSGTLAEEEEKAVALVKESLDQAREMRIKNDRSFGVEPDIKALEANDAATLEEYRQKFRKNFTGGVRTYASRVTVAGANWREERMSLPNDRPIEDVVELVQEQGFRPDFVETWNGERCAYLKRPASAKQQSYEVNPTKSGYAGVRSHQRSSPSILNSVATGPLAADSVEAMKKANVEFQATRSDTMLTINVTGPVTFPQEMTASFAVNYGYAMTKLTVKIRGQVIRSDEYSDFYKTKSGLWIPQRVVIETRDAKTGKLKHSTEQIAFDKPVTDVQLPSDSFDLAETEEFKSLPQEAAHLHEVQTPAENK</sequence>
<organism evidence="2 3">
    <name type="scientific">Rubinisphaera brasiliensis (strain ATCC 49424 / DSM 5305 / JCM 21570 / IAM 15109 / NBRC 103401 / IFAM 1448)</name>
    <name type="common">Planctomyces brasiliensis</name>
    <dbReference type="NCBI Taxonomy" id="756272"/>
    <lineage>
        <taxon>Bacteria</taxon>
        <taxon>Pseudomonadati</taxon>
        <taxon>Planctomycetota</taxon>
        <taxon>Planctomycetia</taxon>
        <taxon>Planctomycetales</taxon>
        <taxon>Planctomycetaceae</taxon>
        <taxon>Rubinisphaera</taxon>
    </lineage>
</organism>
<dbReference type="AlphaFoldDB" id="F0SKM4"/>
<accession>F0SKM4</accession>
<dbReference type="RefSeq" id="WP_013626386.1">
    <property type="nucleotide sequence ID" value="NC_015174.1"/>
</dbReference>
<dbReference type="EMBL" id="CP002546">
    <property type="protein sequence ID" value="ADY57642.1"/>
    <property type="molecule type" value="Genomic_DNA"/>
</dbReference>
<gene>
    <name evidence="2" type="ordered locus">Plabr_0010</name>
</gene>
<feature type="chain" id="PRO_5003258647" description="Signal peptide-domain containing protein" evidence="1">
    <location>
        <begin position="26"/>
        <end position="367"/>
    </location>
</feature>
<keyword evidence="3" id="KW-1185">Reference proteome</keyword>
<dbReference type="KEGG" id="pbs:Plabr_0010"/>